<dbReference type="InterPro" id="IPR050639">
    <property type="entry name" value="SSR_resolvase"/>
</dbReference>
<evidence type="ECO:0000256" key="1">
    <source>
        <dbReference type="ARBA" id="ARBA00022908"/>
    </source>
</evidence>
<evidence type="ECO:0000256" key="2">
    <source>
        <dbReference type="ARBA" id="ARBA00023125"/>
    </source>
</evidence>
<protein>
    <submittedName>
        <fullName evidence="5">Recombinase family protein</fullName>
    </submittedName>
</protein>
<keyword evidence="3" id="KW-0233">DNA recombination</keyword>
<dbReference type="InterPro" id="IPR006119">
    <property type="entry name" value="Resolv_N"/>
</dbReference>
<dbReference type="EMBL" id="JBHTAA010000005">
    <property type="protein sequence ID" value="MFC7204739.1"/>
    <property type="molecule type" value="Genomic_DNA"/>
</dbReference>
<dbReference type="InterPro" id="IPR036162">
    <property type="entry name" value="Resolvase-like_N_sf"/>
</dbReference>
<accession>A0ABD5ZI06</accession>
<feature type="domain" description="Resolvase/invertase-type recombinase catalytic" evidence="4">
    <location>
        <begin position="2"/>
        <end position="151"/>
    </location>
</feature>
<dbReference type="SMART" id="SM00857">
    <property type="entry name" value="Resolvase"/>
    <property type="match status" value="1"/>
</dbReference>
<dbReference type="Pfam" id="PF00239">
    <property type="entry name" value="Resolvase"/>
    <property type="match status" value="1"/>
</dbReference>
<keyword evidence="1" id="KW-0229">DNA integration</keyword>
<dbReference type="Gene3D" id="3.40.50.1390">
    <property type="entry name" value="Resolvase, N-terminal catalytic domain"/>
    <property type="match status" value="1"/>
</dbReference>
<evidence type="ECO:0000256" key="3">
    <source>
        <dbReference type="ARBA" id="ARBA00023172"/>
    </source>
</evidence>
<evidence type="ECO:0000259" key="4">
    <source>
        <dbReference type="PROSITE" id="PS51736"/>
    </source>
</evidence>
<keyword evidence="6" id="KW-1185">Reference proteome</keyword>
<dbReference type="GO" id="GO:0015074">
    <property type="term" value="P:DNA integration"/>
    <property type="evidence" value="ECO:0007669"/>
    <property type="project" value="UniProtKB-KW"/>
</dbReference>
<dbReference type="AlphaFoldDB" id="A0ABD5ZI06"/>
<dbReference type="InterPro" id="IPR006118">
    <property type="entry name" value="Recombinase_CS"/>
</dbReference>
<dbReference type="GO" id="GO:0003677">
    <property type="term" value="F:DNA binding"/>
    <property type="evidence" value="ECO:0007669"/>
    <property type="project" value="UniProtKB-KW"/>
</dbReference>
<evidence type="ECO:0000313" key="6">
    <source>
        <dbReference type="Proteomes" id="UP001596481"/>
    </source>
</evidence>
<gene>
    <name evidence="5" type="ORF">ACFQJC_14560</name>
</gene>
<dbReference type="RefSeq" id="WP_390224684.1">
    <property type="nucleotide sequence ID" value="NZ_JBHTAA010000005.1"/>
</dbReference>
<comment type="caution">
    <text evidence="5">The sequence shown here is derived from an EMBL/GenBank/DDBJ whole genome shotgun (WGS) entry which is preliminary data.</text>
</comment>
<name>A0ABD5ZI06_9EURY</name>
<dbReference type="SUPFAM" id="SSF53041">
    <property type="entry name" value="Resolvase-like"/>
    <property type="match status" value="1"/>
</dbReference>
<dbReference type="PROSITE" id="PS00397">
    <property type="entry name" value="RECOMBINASES_1"/>
    <property type="match status" value="1"/>
</dbReference>
<dbReference type="PANTHER" id="PTHR30461">
    <property type="entry name" value="DNA-INVERTASE FROM LAMBDOID PROPHAGE"/>
    <property type="match status" value="1"/>
</dbReference>
<dbReference type="PANTHER" id="PTHR30461:SF26">
    <property type="entry name" value="RESOLVASE HOMOLOG YNEB"/>
    <property type="match status" value="1"/>
</dbReference>
<proteinExistence type="predicted"/>
<evidence type="ECO:0000313" key="5">
    <source>
        <dbReference type="EMBL" id="MFC7204739.1"/>
    </source>
</evidence>
<keyword evidence="2" id="KW-0238">DNA-binding</keyword>
<reference evidence="5 6" key="1">
    <citation type="journal article" date="2019" name="Int. J. Syst. Evol. Microbiol.">
        <title>The Global Catalogue of Microorganisms (GCM) 10K type strain sequencing project: providing services to taxonomists for standard genome sequencing and annotation.</title>
        <authorList>
            <consortium name="The Broad Institute Genomics Platform"/>
            <consortium name="The Broad Institute Genome Sequencing Center for Infectious Disease"/>
            <person name="Wu L."/>
            <person name="Ma J."/>
        </authorList>
    </citation>
    <scope>NUCLEOTIDE SEQUENCE [LARGE SCALE GENOMIC DNA]</scope>
    <source>
        <strain evidence="5 6">DSM 29988</strain>
    </source>
</reference>
<dbReference type="GO" id="GO:0006310">
    <property type="term" value="P:DNA recombination"/>
    <property type="evidence" value="ECO:0007669"/>
    <property type="project" value="UniProtKB-KW"/>
</dbReference>
<dbReference type="PROSITE" id="PS51736">
    <property type="entry name" value="RECOMBINASES_3"/>
    <property type="match status" value="1"/>
</dbReference>
<dbReference type="CDD" id="cd03768">
    <property type="entry name" value="SR_ResInv"/>
    <property type="match status" value="1"/>
</dbReference>
<organism evidence="5 6">
    <name type="scientific">Haloferax namakaokahaiae</name>
    <dbReference type="NCBI Taxonomy" id="1748331"/>
    <lineage>
        <taxon>Archaea</taxon>
        <taxon>Methanobacteriati</taxon>
        <taxon>Methanobacteriota</taxon>
        <taxon>Stenosarchaea group</taxon>
        <taxon>Halobacteria</taxon>
        <taxon>Halobacteriales</taxon>
        <taxon>Haloferacaceae</taxon>
        <taxon>Haloferax</taxon>
    </lineage>
</organism>
<sequence length="219" mass="24625">MTIACYVRVSTAKQNLDRQLTSTKEYAENRLGATLADIEIYRDKATGTSTSARDDYQRLMDDAEAGEVDIVVAHEVSRVARSISDLERTAERLRESGVELHVVSEGLVIGADEEDPYQRALFQLLGVFGELEANIKRQNIREGIAARQESDEYRHGPAPLGFEKRDGRLVEGGDYDRVCTVLDMVARNDMSQRKAAEELESSRRTIRRAVEERGELYGL</sequence>
<dbReference type="Proteomes" id="UP001596481">
    <property type="component" value="Unassembled WGS sequence"/>
</dbReference>